<accession>Q09A05</accession>
<feature type="chain" id="PRO_5010840393" description="Lipoprotein" evidence="2">
    <location>
        <begin position="24"/>
        <end position="456"/>
    </location>
</feature>
<feature type="region of interest" description="Disordered" evidence="1">
    <location>
        <begin position="241"/>
        <end position="261"/>
    </location>
</feature>
<dbReference type="eggNOG" id="ENOG50319Q3">
    <property type="taxonomic scope" value="Bacteria"/>
</dbReference>
<dbReference type="HOGENOM" id="CLU_048280_0_0_7"/>
<gene>
    <name evidence="3" type="ordered locus">STAUR_1132</name>
    <name evidence="4" type="ORF">STIAU_8769</name>
</gene>
<reference evidence="3 5" key="2">
    <citation type="journal article" date="2011" name="Mol. Biol. Evol.">
        <title>Comparative genomic analysis of fruiting body formation in Myxococcales.</title>
        <authorList>
            <person name="Huntley S."/>
            <person name="Hamann N."/>
            <person name="Wegener-Feldbrugge S."/>
            <person name="Treuner-Lange A."/>
            <person name="Kube M."/>
            <person name="Reinhardt R."/>
            <person name="Klages S."/>
            <person name="Muller R."/>
            <person name="Ronning C.M."/>
            <person name="Nierman W.C."/>
            <person name="Sogaard-Andersen L."/>
        </authorList>
    </citation>
    <scope>NUCLEOTIDE SEQUENCE [LARGE SCALE GENOMIC DNA]</scope>
    <source>
        <strain evidence="3 5">DW4/3-1</strain>
    </source>
</reference>
<evidence type="ECO:0000313" key="6">
    <source>
        <dbReference type="Proteomes" id="UP000032702"/>
    </source>
</evidence>
<dbReference type="RefSeq" id="WP_002611799.1">
    <property type="nucleotide sequence ID" value="NC_014623.1"/>
</dbReference>
<evidence type="ECO:0000256" key="2">
    <source>
        <dbReference type="SAM" id="SignalP"/>
    </source>
</evidence>
<sequence length="456" mass="48132">MSPGRALSLLGALALLASLPACPTPCVSGDLGGRANLQELVLVGVPAKLALHAVLSECESDKTLPSSLAVELSGPDNLPVEVQSTFNPASPTVGFLQFTPMQTGRYHLFAAFDPVGGLLQTDIHAAQNRSTETAPQTLPFGCDSLERTLHGAWACDSSVMRDGTALLQFPEGRLAVAGNVVWMMDPRQIQRYVDTGTDLELTGTWPHTEGAVESLLATAEELVTLHAQTVQRITFDGTGLTSGGTTRWAPTTGPGPLPPGLGGPKGLLMRAGDTLGITLSPLLSSSSFSNEACPYTLVKGRFERTASACSAFNGNVVGFEPGGLWVEEFLSSRVLTFHEWTGAGLVPRATLSLSEVQTTSLLPTGQPTVLPVLTSNQSFPADTSRTLRPPHVLMPVYDPLQRRILLEYLDSGLIDARASTTLMWGRSLTITPGGTPTGLRVLSRPPALSSHGVPNP</sequence>
<evidence type="ECO:0000313" key="5">
    <source>
        <dbReference type="Proteomes" id="UP000001351"/>
    </source>
</evidence>
<dbReference type="EMBL" id="AAMD01000015">
    <property type="protein sequence ID" value="EAU68574.1"/>
    <property type="molecule type" value="Genomic_DNA"/>
</dbReference>
<evidence type="ECO:0008006" key="7">
    <source>
        <dbReference type="Google" id="ProtNLM"/>
    </source>
</evidence>
<dbReference type="AlphaFoldDB" id="Q09A05"/>
<dbReference type="Proteomes" id="UP000032702">
    <property type="component" value="Unassembled WGS sequence"/>
</dbReference>
<dbReference type="STRING" id="378806.STAUR_1132"/>
<proteinExistence type="predicted"/>
<protein>
    <recommendedName>
        <fullName evidence="7">Lipoprotein</fullName>
    </recommendedName>
</protein>
<reference evidence="4 6" key="1">
    <citation type="submission" date="2006-04" db="EMBL/GenBank/DDBJ databases">
        <authorList>
            <person name="Nierman W.C."/>
        </authorList>
    </citation>
    <scope>NUCLEOTIDE SEQUENCE [LARGE SCALE GENOMIC DNA]</scope>
    <source>
        <strain evidence="4 6">DW4/3-1</strain>
    </source>
</reference>
<keyword evidence="2" id="KW-0732">Signal</keyword>
<evidence type="ECO:0000313" key="4">
    <source>
        <dbReference type="EMBL" id="EAU68574.1"/>
    </source>
</evidence>
<dbReference type="EMBL" id="CP002271">
    <property type="protein sequence ID" value="ADO68936.1"/>
    <property type="molecule type" value="Genomic_DNA"/>
</dbReference>
<keyword evidence="5" id="KW-1185">Reference proteome</keyword>
<evidence type="ECO:0000313" key="3">
    <source>
        <dbReference type="EMBL" id="ADO68936.1"/>
    </source>
</evidence>
<feature type="region of interest" description="Disordered" evidence="1">
    <location>
        <begin position="435"/>
        <end position="456"/>
    </location>
</feature>
<dbReference type="Proteomes" id="UP000001351">
    <property type="component" value="Chromosome"/>
</dbReference>
<evidence type="ECO:0000256" key="1">
    <source>
        <dbReference type="SAM" id="MobiDB-lite"/>
    </source>
</evidence>
<name>Q09A05_STIAD</name>
<dbReference type="KEGG" id="sur:STAUR_1132"/>
<organism evidence="4 6">
    <name type="scientific">Stigmatella aurantiaca (strain DW4/3-1)</name>
    <dbReference type="NCBI Taxonomy" id="378806"/>
    <lineage>
        <taxon>Bacteria</taxon>
        <taxon>Pseudomonadati</taxon>
        <taxon>Myxococcota</taxon>
        <taxon>Myxococcia</taxon>
        <taxon>Myxococcales</taxon>
        <taxon>Cystobacterineae</taxon>
        <taxon>Archangiaceae</taxon>
        <taxon>Stigmatella</taxon>
    </lineage>
</organism>
<dbReference type="OrthoDB" id="5381180at2"/>
<feature type="signal peptide" evidence="2">
    <location>
        <begin position="1"/>
        <end position="23"/>
    </location>
</feature>